<reference evidence="3" key="2">
    <citation type="submission" date="2020-09" db="EMBL/GenBank/DDBJ databases">
        <authorList>
            <person name="Sun Q."/>
            <person name="Zhou Y."/>
        </authorList>
    </citation>
    <scope>NUCLEOTIDE SEQUENCE</scope>
    <source>
        <strain evidence="3">CGMCC 4.7308</strain>
    </source>
</reference>
<dbReference type="PANTHER" id="PTHR43072">
    <property type="entry name" value="N-ACETYLTRANSFERASE"/>
    <property type="match status" value="1"/>
</dbReference>
<feature type="domain" description="N-acetyltransferase" evidence="2">
    <location>
        <begin position="138"/>
        <end position="271"/>
    </location>
</feature>
<dbReference type="CDD" id="cd04301">
    <property type="entry name" value="NAT_SF"/>
    <property type="match status" value="1"/>
</dbReference>
<dbReference type="InterPro" id="IPR056935">
    <property type="entry name" value="Rv0428c-like_C"/>
</dbReference>
<evidence type="ECO:0000313" key="3">
    <source>
        <dbReference type="EMBL" id="GGL90820.1"/>
    </source>
</evidence>
<sequence>MSPAVDPTPVPVTDPNPDPHRVPVTELERIAALGWRGTTVERLGGWLLRAGSGFTGRANSVLPLGDPGLALPAAIAHAERFYARHGLPVAVQQPDAGPGTAAADLAAELDRRGWSTSDPVLVLVAPLAQVLDRSPAADVLPPAALAARPDAAWLSGYLYRGAPLPPTAVDVLLAADRPVFASLVLDGSLAGVARAVVDEGWLGITALTVDPGHRRRGLGCHLVGELARWGAAQSARSVYLQVDGGNAAALALYDRLGFRRHHEYRYRRPPG</sequence>
<dbReference type="Pfam" id="PF24553">
    <property type="entry name" value="Rv0428c_C"/>
    <property type="match status" value="1"/>
</dbReference>
<feature type="compositionally biased region" description="Pro residues" evidence="1">
    <location>
        <begin position="1"/>
        <end position="16"/>
    </location>
</feature>
<protein>
    <recommendedName>
        <fullName evidence="2">N-acetyltransferase domain-containing protein</fullName>
    </recommendedName>
</protein>
<name>A0A917WBA1_9ACTN</name>
<feature type="region of interest" description="Disordered" evidence="1">
    <location>
        <begin position="1"/>
        <end position="22"/>
    </location>
</feature>
<evidence type="ECO:0000259" key="2">
    <source>
        <dbReference type="PROSITE" id="PS51186"/>
    </source>
</evidence>
<dbReference type="SUPFAM" id="SSF55729">
    <property type="entry name" value="Acyl-CoA N-acyltransferases (Nat)"/>
    <property type="match status" value="1"/>
</dbReference>
<dbReference type="InterPro" id="IPR000182">
    <property type="entry name" value="GNAT_dom"/>
</dbReference>
<gene>
    <name evidence="3" type="ORF">GCM10011594_08060</name>
</gene>
<organism evidence="3 4">
    <name type="scientific">Nakamurella endophytica</name>
    <dbReference type="NCBI Taxonomy" id="1748367"/>
    <lineage>
        <taxon>Bacteria</taxon>
        <taxon>Bacillati</taxon>
        <taxon>Actinomycetota</taxon>
        <taxon>Actinomycetes</taxon>
        <taxon>Nakamurellales</taxon>
        <taxon>Nakamurellaceae</taxon>
        <taxon>Nakamurella</taxon>
    </lineage>
</organism>
<dbReference type="PROSITE" id="PS51186">
    <property type="entry name" value="GNAT"/>
    <property type="match status" value="1"/>
</dbReference>
<dbReference type="Proteomes" id="UP000655208">
    <property type="component" value="Unassembled WGS sequence"/>
</dbReference>
<evidence type="ECO:0000256" key="1">
    <source>
        <dbReference type="SAM" id="MobiDB-lite"/>
    </source>
</evidence>
<accession>A0A917WBA1</accession>
<dbReference type="RefSeq" id="WP_229673796.1">
    <property type="nucleotide sequence ID" value="NZ_BMNA01000002.1"/>
</dbReference>
<proteinExistence type="predicted"/>
<keyword evidence="4" id="KW-1185">Reference proteome</keyword>
<dbReference type="GO" id="GO:0016747">
    <property type="term" value="F:acyltransferase activity, transferring groups other than amino-acyl groups"/>
    <property type="evidence" value="ECO:0007669"/>
    <property type="project" value="InterPro"/>
</dbReference>
<dbReference type="InterPro" id="IPR016181">
    <property type="entry name" value="Acyl_CoA_acyltransferase"/>
</dbReference>
<dbReference type="AlphaFoldDB" id="A0A917WBA1"/>
<dbReference type="Gene3D" id="3.40.630.30">
    <property type="match status" value="1"/>
</dbReference>
<dbReference type="EMBL" id="BMNA01000002">
    <property type="protein sequence ID" value="GGL90820.1"/>
    <property type="molecule type" value="Genomic_DNA"/>
</dbReference>
<reference evidence="3" key="1">
    <citation type="journal article" date="2014" name="Int. J. Syst. Evol. Microbiol.">
        <title>Complete genome sequence of Corynebacterium casei LMG S-19264T (=DSM 44701T), isolated from a smear-ripened cheese.</title>
        <authorList>
            <consortium name="US DOE Joint Genome Institute (JGI-PGF)"/>
            <person name="Walter F."/>
            <person name="Albersmeier A."/>
            <person name="Kalinowski J."/>
            <person name="Ruckert C."/>
        </authorList>
    </citation>
    <scope>NUCLEOTIDE SEQUENCE</scope>
    <source>
        <strain evidence="3">CGMCC 4.7308</strain>
    </source>
</reference>
<comment type="caution">
    <text evidence="3">The sequence shown here is derived from an EMBL/GenBank/DDBJ whole genome shotgun (WGS) entry which is preliminary data.</text>
</comment>
<evidence type="ECO:0000313" key="4">
    <source>
        <dbReference type="Proteomes" id="UP000655208"/>
    </source>
</evidence>